<keyword evidence="2" id="KW-1185">Reference proteome</keyword>
<dbReference type="AlphaFoldDB" id="A0A9W9P7P5"/>
<proteinExistence type="predicted"/>
<organism evidence="1 2">
    <name type="scientific">Penicillium chermesinum</name>
    <dbReference type="NCBI Taxonomy" id="63820"/>
    <lineage>
        <taxon>Eukaryota</taxon>
        <taxon>Fungi</taxon>
        <taxon>Dikarya</taxon>
        <taxon>Ascomycota</taxon>
        <taxon>Pezizomycotina</taxon>
        <taxon>Eurotiomycetes</taxon>
        <taxon>Eurotiomycetidae</taxon>
        <taxon>Eurotiales</taxon>
        <taxon>Aspergillaceae</taxon>
        <taxon>Penicillium</taxon>
    </lineage>
</organism>
<dbReference type="GeneID" id="83200609"/>
<sequence length="160" mass="17905">MCHFPTNLSAATKVWLLIFPEKTEPSELKKLYEPLRVKLAKVPGLKSQKESIPFLTPVGFPFGFTRVLQEPRSLQRWPQASHTGWKKIKWGRSDTITRHVVAGGTVAANGDKIDSVVSPAWRKMVSHLGFTNSWAQVRLSPNNAPSLGPWQRCKSQSCAL</sequence>
<evidence type="ECO:0000313" key="2">
    <source>
        <dbReference type="Proteomes" id="UP001150941"/>
    </source>
</evidence>
<dbReference type="OrthoDB" id="4368273at2759"/>
<gene>
    <name evidence="1" type="ORF">N7468_004009</name>
</gene>
<comment type="caution">
    <text evidence="1">The sequence shown here is derived from an EMBL/GenBank/DDBJ whole genome shotgun (WGS) entry which is preliminary data.</text>
</comment>
<dbReference type="Proteomes" id="UP001150941">
    <property type="component" value="Unassembled WGS sequence"/>
</dbReference>
<evidence type="ECO:0000313" key="1">
    <source>
        <dbReference type="EMBL" id="KAJ5239390.1"/>
    </source>
</evidence>
<accession>A0A9W9P7P5</accession>
<dbReference type="RefSeq" id="XP_058332309.1">
    <property type="nucleotide sequence ID" value="XM_058473306.1"/>
</dbReference>
<name>A0A9W9P7P5_9EURO</name>
<reference evidence="1" key="2">
    <citation type="journal article" date="2023" name="IMA Fungus">
        <title>Comparative genomic study of the Penicillium genus elucidates a diverse pangenome and 15 lateral gene transfer events.</title>
        <authorList>
            <person name="Petersen C."/>
            <person name="Sorensen T."/>
            <person name="Nielsen M.R."/>
            <person name="Sondergaard T.E."/>
            <person name="Sorensen J.L."/>
            <person name="Fitzpatrick D.A."/>
            <person name="Frisvad J.C."/>
            <person name="Nielsen K.L."/>
        </authorList>
    </citation>
    <scope>NUCLEOTIDE SEQUENCE</scope>
    <source>
        <strain evidence="1">IBT 19713</strain>
    </source>
</reference>
<reference evidence="1" key="1">
    <citation type="submission" date="2022-11" db="EMBL/GenBank/DDBJ databases">
        <authorList>
            <person name="Petersen C."/>
        </authorList>
    </citation>
    <scope>NUCLEOTIDE SEQUENCE</scope>
    <source>
        <strain evidence="1">IBT 19713</strain>
    </source>
</reference>
<protein>
    <submittedName>
        <fullName evidence="1">Uncharacterized protein</fullName>
    </submittedName>
</protein>
<dbReference type="EMBL" id="JAPQKS010000003">
    <property type="protein sequence ID" value="KAJ5239390.1"/>
    <property type="molecule type" value="Genomic_DNA"/>
</dbReference>